<dbReference type="GeneID" id="79718351"/>
<comment type="similarity">
    <text evidence="2">Belongs to the N(4)-acetylcytidine amidohydrolase family.</text>
</comment>
<dbReference type="SMART" id="SM01022">
    <property type="entry name" value="ASCH"/>
    <property type="match status" value="1"/>
</dbReference>
<dbReference type="HAMAP" id="MF_00684">
    <property type="entry name" value="ac4C_amidohydr"/>
    <property type="match status" value="1"/>
</dbReference>
<dbReference type="AlphaFoldDB" id="A0A0N0IBB2"/>
<comment type="catalytic activity">
    <reaction evidence="2">
        <text>N(4)-acetyl-2'-deoxycytidine + H2O = 2'-deoxycytidine + acetate + H(+)</text>
        <dbReference type="Rhea" id="RHEA:62936"/>
        <dbReference type="ChEBI" id="CHEBI:15377"/>
        <dbReference type="ChEBI" id="CHEBI:15378"/>
        <dbReference type="ChEBI" id="CHEBI:15698"/>
        <dbReference type="ChEBI" id="CHEBI:30089"/>
        <dbReference type="ChEBI" id="CHEBI:146133"/>
        <dbReference type="EC" id="3.5.1.135"/>
    </reaction>
</comment>
<dbReference type="InterPro" id="IPR008314">
    <property type="entry name" value="AC4CH"/>
</dbReference>
<dbReference type="InterPro" id="IPR015947">
    <property type="entry name" value="PUA-like_sf"/>
</dbReference>
<organism evidence="4 5">
    <name type="scientific">Moellerella wisconsensis ATCC 35017</name>
    <dbReference type="NCBI Taxonomy" id="1354267"/>
    <lineage>
        <taxon>Bacteria</taxon>
        <taxon>Pseudomonadati</taxon>
        <taxon>Pseudomonadota</taxon>
        <taxon>Gammaproteobacteria</taxon>
        <taxon>Enterobacterales</taxon>
        <taxon>Morganellaceae</taxon>
        <taxon>Moellerella</taxon>
    </lineage>
</organism>
<keyword evidence="1 2" id="KW-0378">Hydrolase</keyword>
<keyword evidence="5" id="KW-1185">Reference proteome</keyword>
<accession>A0A0N0IBB2</accession>
<gene>
    <name evidence="4" type="ORF">M992_0950</name>
</gene>
<dbReference type="OrthoDB" id="8590202at2"/>
<evidence type="ECO:0000313" key="5">
    <source>
        <dbReference type="Proteomes" id="UP000053226"/>
    </source>
</evidence>
<feature type="active site" description="Proton acceptor" evidence="2">
    <location>
        <position position="31"/>
    </location>
</feature>
<dbReference type="CDD" id="cd06552">
    <property type="entry name" value="ASCH_yqfb_like"/>
    <property type="match status" value="1"/>
</dbReference>
<dbReference type="PANTHER" id="PTHR38088:SF2">
    <property type="entry name" value="UCP029143 FAMILY PROTEIN"/>
    <property type="match status" value="1"/>
</dbReference>
<dbReference type="EC" id="3.5.1.135" evidence="2"/>
<dbReference type="GO" id="GO:0016813">
    <property type="term" value="F:hydrolase activity, acting on carbon-nitrogen (but not peptide) bonds, in linear amidines"/>
    <property type="evidence" value="ECO:0007669"/>
    <property type="project" value="UniProtKB-UniRule"/>
</dbReference>
<name>A0A0N0IBB2_9GAMM</name>
<dbReference type="RefSeq" id="WP_082120768.1">
    <property type="nucleotide sequence ID" value="NZ_CAWMUS010000009.1"/>
</dbReference>
<dbReference type="GO" id="GO:0005829">
    <property type="term" value="C:cytosol"/>
    <property type="evidence" value="ECO:0007669"/>
    <property type="project" value="TreeGrafter"/>
</dbReference>
<feature type="active site" description="Nucleophile" evidence="2">
    <location>
        <position position="34"/>
    </location>
</feature>
<evidence type="ECO:0000256" key="1">
    <source>
        <dbReference type="ARBA" id="ARBA00022801"/>
    </source>
</evidence>
<protein>
    <recommendedName>
        <fullName evidence="2">N(4)-acetylcytidine amidohydrolase</fullName>
        <shortName evidence="2">ac4C amidohydrolase</shortName>
        <ecNumber evidence="2">3.5.1.135</ecNumber>
    </recommendedName>
</protein>
<feature type="domain" description="ASCH" evidence="3">
    <location>
        <begin position="16"/>
        <end position="114"/>
    </location>
</feature>
<reference evidence="4 5" key="1">
    <citation type="submission" date="2015-07" db="EMBL/GenBank/DDBJ databases">
        <title>ATOL: Assembling a taxonomically balanced genome-scale reconstruction of the evolutionary history of the Enterobacteriaceae.</title>
        <authorList>
            <person name="Plunkett G.III."/>
            <person name="Neeno-Eckwall E.C."/>
            <person name="Glasner J.D."/>
            <person name="Perna N.T."/>
        </authorList>
    </citation>
    <scope>NUCLEOTIDE SEQUENCE [LARGE SCALE GENOMIC DNA]</scope>
    <source>
        <strain evidence="4 5">ATCC 35017</strain>
    </source>
</reference>
<evidence type="ECO:0000259" key="3">
    <source>
        <dbReference type="SMART" id="SM01022"/>
    </source>
</evidence>
<dbReference type="Pfam" id="PF04266">
    <property type="entry name" value="ASCH"/>
    <property type="match status" value="1"/>
</dbReference>
<comment type="catalytic activity">
    <reaction evidence="2">
        <text>N(4)-acetylcytidine + H2O = cytidine + acetate + H(+)</text>
        <dbReference type="Rhea" id="RHEA:62932"/>
        <dbReference type="ChEBI" id="CHEBI:15377"/>
        <dbReference type="ChEBI" id="CHEBI:15378"/>
        <dbReference type="ChEBI" id="CHEBI:17562"/>
        <dbReference type="ChEBI" id="CHEBI:30089"/>
        <dbReference type="ChEBI" id="CHEBI:70989"/>
        <dbReference type="EC" id="3.5.1.135"/>
    </reaction>
</comment>
<evidence type="ECO:0000313" key="4">
    <source>
        <dbReference type="EMBL" id="KPD03660.1"/>
    </source>
</evidence>
<dbReference type="InterPro" id="IPR007374">
    <property type="entry name" value="ASCH_domain"/>
</dbReference>
<dbReference type="Proteomes" id="UP000053226">
    <property type="component" value="Unassembled WGS sequence"/>
</dbReference>
<dbReference type="SUPFAM" id="SSF88697">
    <property type="entry name" value="PUA domain-like"/>
    <property type="match status" value="1"/>
</dbReference>
<feature type="active site" description="Proton donor" evidence="2">
    <location>
        <position position="84"/>
    </location>
</feature>
<comment type="function">
    <text evidence="2">Catalyzes the hydrolysis of N(4)-acetylcytidine (ac4C).</text>
</comment>
<proteinExistence type="inferred from homology"/>
<comment type="catalytic activity">
    <reaction evidence="2">
        <text>N(4)-acetylcytosine + H2O = cytosine + acetate + H(+)</text>
        <dbReference type="Rhea" id="RHEA:62940"/>
        <dbReference type="ChEBI" id="CHEBI:15377"/>
        <dbReference type="ChEBI" id="CHEBI:15378"/>
        <dbReference type="ChEBI" id="CHEBI:16040"/>
        <dbReference type="ChEBI" id="CHEBI:30089"/>
        <dbReference type="ChEBI" id="CHEBI:146134"/>
        <dbReference type="EC" id="3.5.1.135"/>
    </reaction>
</comment>
<evidence type="ECO:0000256" key="2">
    <source>
        <dbReference type="HAMAP-Rule" id="MF_00684"/>
    </source>
</evidence>
<dbReference type="PANTHER" id="PTHR38088">
    <property type="entry name" value="UCP029143 FAMILY PROTEIN"/>
    <property type="match status" value="1"/>
</dbReference>
<dbReference type="EMBL" id="LGAA01000009">
    <property type="protein sequence ID" value="KPD03660.1"/>
    <property type="molecule type" value="Genomic_DNA"/>
</dbReference>
<comment type="caution">
    <text evidence="4">The sequence shown here is derived from an EMBL/GenBank/DDBJ whole genome shotgun (WGS) entry which is preliminary data.</text>
</comment>
<dbReference type="PIRSF" id="PIRSF029143">
    <property type="entry name" value="UCP029143"/>
    <property type="match status" value="1"/>
</dbReference>
<dbReference type="Gene3D" id="2.30.130.30">
    <property type="entry name" value="Hypothetical protein"/>
    <property type="match status" value="1"/>
</dbReference>
<dbReference type="NCBIfam" id="NF003443">
    <property type="entry name" value="PRK04980.1"/>
    <property type="match status" value="1"/>
</dbReference>
<sequence>MPISIPMPTKSIPTKITFFEWLLPLVISGKKIITIRDEAESHYVPGTIVEVSALETGKFACFIKILSVAPLAFDEISEFHAEQECLPLDKLKTLISDIYPNIEKLYVINFELVND</sequence>